<dbReference type="Proteomes" id="UP000005104">
    <property type="component" value="Chromosome"/>
</dbReference>
<dbReference type="InterPro" id="IPR013830">
    <property type="entry name" value="SGNH_hydro"/>
</dbReference>
<accession>H5Y046</accession>
<proteinExistence type="predicted"/>
<evidence type="ECO:0000256" key="1">
    <source>
        <dbReference type="SAM" id="Phobius"/>
    </source>
</evidence>
<protein>
    <submittedName>
        <fullName evidence="3">Lysophospholipase L1-like esterase</fullName>
    </submittedName>
</protein>
<organism evidence="3 4">
    <name type="scientific">Desulfosporosinus youngiae DSM 17734</name>
    <dbReference type="NCBI Taxonomy" id="768710"/>
    <lineage>
        <taxon>Bacteria</taxon>
        <taxon>Bacillati</taxon>
        <taxon>Bacillota</taxon>
        <taxon>Clostridia</taxon>
        <taxon>Eubacteriales</taxon>
        <taxon>Desulfitobacteriaceae</taxon>
        <taxon>Desulfosporosinus</taxon>
    </lineage>
</organism>
<dbReference type="eggNOG" id="COG2755">
    <property type="taxonomic scope" value="Bacteria"/>
</dbReference>
<dbReference type="RefSeq" id="WP_007787114.1">
    <property type="nucleotide sequence ID" value="NZ_CM001441.1"/>
</dbReference>
<dbReference type="PANTHER" id="PTHR30383">
    <property type="entry name" value="THIOESTERASE 1/PROTEASE 1/LYSOPHOSPHOLIPASE L1"/>
    <property type="match status" value="1"/>
</dbReference>
<dbReference type="PANTHER" id="PTHR30383:SF5">
    <property type="entry name" value="SGNH HYDROLASE-TYPE ESTERASE DOMAIN-CONTAINING PROTEIN"/>
    <property type="match status" value="1"/>
</dbReference>
<keyword evidence="1" id="KW-0812">Transmembrane</keyword>
<dbReference type="SUPFAM" id="SSF52266">
    <property type="entry name" value="SGNH hydrolase"/>
    <property type="match status" value="1"/>
</dbReference>
<dbReference type="InterPro" id="IPR036514">
    <property type="entry name" value="SGNH_hydro_sf"/>
</dbReference>
<dbReference type="InterPro" id="IPR051532">
    <property type="entry name" value="Ester_Hydrolysis_Enzymes"/>
</dbReference>
<evidence type="ECO:0000313" key="3">
    <source>
        <dbReference type="EMBL" id="EHQ91955.1"/>
    </source>
</evidence>
<dbReference type="STRING" id="768710.DesyoDRAFT_5020"/>
<dbReference type="Pfam" id="PF13472">
    <property type="entry name" value="Lipase_GDSL_2"/>
    <property type="match status" value="1"/>
</dbReference>
<dbReference type="AlphaFoldDB" id="H5Y046"/>
<dbReference type="OrthoDB" id="9777593at2"/>
<evidence type="ECO:0000259" key="2">
    <source>
        <dbReference type="Pfam" id="PF13472"/>
    </source>
</evidence>
<reference evidence="3 4" key="1">
    <citation type="submission" date="2011-11" db="EMBL/GenBank/DDBJ databases">
        <title>The Noncontiguous Finished genome of Desulfosporosinus youngiae DSM 17734.</title>
        <authorList>
            <consortium name="US DOE Joint Genome Institute (JGI-PGF)"/>
            <person name="Lucas S."/>
            <person name="Han J."/>
            <person name="Lapidus A."/>
            <person name="Cheng J.-F."/>
            <person name="Goodwin L."/>
            <person name="Pitluck S."/>
            <person name="Peters L."/>
            <person name="Ovchinnikova G."/>
            <person name="Lu M."/>
            <person name="Land M.L."/>
            <person name="Hauser L."/>
            <person name="Pester M."/>
            <person name="Spring S."/>
            <person name="Ollivier B."/>
            <person name="Rattei T."/>
            <person name="Klenk H.-P."/>
            <person name="Wagner M."/>
            <person name="Loy A."/>
            <person name="Woyke T.J."/>
        </authorList>
    </citation>
    <scope>NUCLEOTIDE SEQUENCE [LARGE SCALE GENOMIC DNA]</scope>
    <source>
        <strain evidence="3 4">DSM 17734</strain>
    </source>
</reference>
<keyword evidence="4" id="KW-1185">Reference proteome</keyword>
<dbReference type="Gene3D" id="3.40.50.1110">
    <property type="entry name" value="SGNH hydrolase"/>
    <property type="match status" value="1"/>
</dbReference>
<dbReference type="GO" id="GO:0004622">
    <property type="term" value="F:phosphatidylcholine lysophospholipase activity"/>
    <property type="evidence" value="ECO:0007669"/>
    <property type="project" value="TreeGrafter"/>
</dbReference>
<sequence>MRTYRLEIRLIQVAVGLALIVLIAGFAGLWEGGKAPAGPANPDSTATKPALSNLKIVALGDSFTLGYPLDPKYSWTVRAEKVLEVPVINKGKSRQTAKDLLDRFAEDVVAEDPGRVIIFAGIGDVLQDVTLEEFQPNIEALVEKAKSNDIIPILALPFEYPGVRDKIKVLREWEISYAQQEDILTLDFATVLLNTEGKYLDGLTIDEKYPNAKGYEVMGDYVAKVLK</sequence>
<dbReference type="EMBL" id="CM001441">
    <property type="protein sequence ID" value="EHQ91955.1"/>
    <property type="molecule type" value="Genomic_DNA"/>
</dbReference>
<keyword evidence="1" id="KW-0472">Membrane</keyword>
<keyword evidence="1" id="KW-1133">Transmembrane helix</keyword>
<evidence type="ECO:0000313" key="4">
    <source>
        <dbReference type="Proteomes" id="UP000005104"/>
    </source>
</evidence>
<dbReference type="HOGENOM" id="CLU_051989_9_0_9"/>
<feature type="transmembrane region" description="Helical" evidence="1">
    <location>
        <begin position="12"/>
        <end position="30"/>
    </location>
</feature>
<gene>
    <name evidence="3" type="ORF">DesyoDRAFT_5020</name>
</gene>
<feature type="domain" description="SGNH hydrolase-type esterase" evidence="2">
    <location>
        <begin position="58"/>
        <end position="217"/>
    </location>
</feature>
<name>H5Y046_9FIRM</name>